<dbReference type="Pfam" id="PF07558">
    <property type="entry name" value="Shugoshin_N"/>
    <property type="match status" value="1"/>
</dbReference>
<feature type="compositionally biased region" description="Pro residues" evidence="10">
    <location>
        <begin position="358"/>
        <end position="368"/>
    </location>
</feature>
<keyword evidence="7" id="KW-0131">Cell cycle</keyword>
<evidence type="ECO:0000256" key="2">
    <source>
        <dbReference type="ARBA" id="ARBA00010845"/>
    </source>
</evidence>
<evidence type="ECO:0000259" key="11">
    <source>
        <dbReference type="Pfam" id="PF07557"/>
    </source>
</evidence>
<evidence type="ECO:0000256" key="3">
    <source>
        <dbReference type="ARBA" id="ARBA00022454"/>
    </source>
</evidence>
<reference evidence="13" key="1">
    <citation type="journal article" date="2020" name="Stud. Mycol.">
        <title>101 Dothideomycetes genomes: a test case for predicting lifestyles and emergence of pathogens.</title>
        <authorList>
            <person name="Haridas S."/>
            <person name="Albert R."/>
            <person name="Binder M."/>
            <person name="Bloem J."/>
            <person name="Labutti K."/>
            <person name="Salamov A."/>
            <person name="Andreopoulos B."/>
            <person name="Baker S."/>
            <person name="Barry K."/>
            <person name="Bills G."/>
            <person name="Bluhm B."/>
            <person name="Cannon C."/>
            <person name="Castanera R."/>
            <person name="Culley D."/>
            <person name="Daum C."/>
            <person name="Ezra D."/>
            <person name="Gonzalez J."/>
            <person name="Henrissat B."/>
            <person name="Kuo A."/>
            <person name="Liang C."/>
            <person name="Lipzen A."/>
            <person name="Lutzoni F."/>
            <person name="Magnuson J."/>
            <person name="Mondo S."/>
            <person name="Nolan M."/>
            <person name="Ohm R."/>
            <person name="Pangilinan J."/>
            <person name="Park H.-J."/>
            <person name="Ramirez L."/>
            <person name="Alfaro M."/>
            <person name="Sun H."/>
            <person name="Tritt A."/>
            <person name="Yoshinaga Y."/>
            <person name="Zwiers L.-H."/>
            <person name="Turgeon B."/>
            <person name="Goodwin S."/>
            <person name="Spatafora J."/>
            <person name="Crous P."/>
            <person name="Grigoriev I."/>
        </authorList>
    </citation>
    <scope>NUCLEOTIDE SEQUENCE</scope>
    <source>
        <strain evidence="13">CBS 379.55</strain>
    </source>
</reference>
<gene>
    <name evidence="13" type="ORF">EI97DRAFT_384069</name>
</gene>
<name>A0A6A6JAC4_WESOR</name>
<evidence type="ECO:0000313" key="13">
    <source>
        <dbReference type="EMBL" id="KAF2273207.1"/>
    </source>
</evidence>
<evidence type="ECO:0000259" key="12">
    <source>
        <dbReference type="Pfam" id="PF07558"/>
    </source>
</evidence>
<evidence type="ECO:0000256" key="8">
    <source>
        <dbReference type="ARBA" id="ARBA00023328"/>
    </source>
</evidence>
<evidence type="ECO:0000313" key="14">
    <source>
        <dbReference type="Proteomes" id="UP000800097"/>
    </source>
</evidence>
<evidence type="ECO:0000256" key="4">
    <source>
        <dbReference type="ARBA" id="ARBA00022618"/>
    </source>
</evidence>
<keyword evidence="6 9" id="KW-0175">Coiled coil</keyword>
<evidence type="ECO:0000256" key="5">
    <source>
        <dbReference type="ARBA" id="ARBA00022829"/>
    </source>
</evidence>
<keyword evidence="5" id="KW-0159">Chromosome partition</keyword>
<protein>
    <recommendedName>
        <fullName evidence="15">Shugoshin</fullName>
    </recommendedName>
</protein>
<feature type="compositionally biased region" description="Polar residues" evidence="10">
    <location>
        <begin position="455"/>
        <end position="465"/>
    </location>
</feature>
<dbReference type="GeneID" id="54549122"/>
<dbReference type="Proteomes" id="UP000800097">
    <property type="component" value="Unassembled WGS sequence"/>
</dbReference>
<dbReference type="OrthoDB" id="5394106at2759"/>
<feature type="compositionally biased region" description="Basic and acidic residues" evidence="10">
    <location>
        <begin position="466"/>
        <end position="475"/>
    </location>
</feature>
<feature type="compositionally biased region" description="Basic and acidic residues" evidence="10">
    <location>
        <begin position="392"/>
        <end position="405"/>
    </location>
</feature>
<feature type="compositionally biased region" description="Basic and acidic residues" evidence="10">
    <location>
        <begin position="622"/>
        <end position="638"/>
    </location>
</feature>
<dbReference type="InterPro" id="IPR011515">
    <property type="entry name" value="Shugoshin_C"/>
</dbReference>
<feature type="compositionally biased region" description="Basic and acidic residues" evidence="10">
    <location>
        <begin position="497"/>
        <end position="506"/>
    </location>
</feature>
<dbReference type="InterPro" id="IPR011516">
    <property type="entry name" value="Shugoshin_N"/>
</dbReference>
<dbReference type="GO" id="GO:0045132">
    <property type="term" value="P:meiotic chromosome segregation"/>
    <property type="evidence" value="ECO:0007669"/>
    <property type="project" value="InterPro"/>
</dbReference>
<keyword evidence="3" id="KW-0158">Chromosome</keyword>
<organism evidence="13 14">
    <name type="scientific">Westerdykella ornata</name>
    <dbReference type="NCBI Taxonomy" id="318751"/>
    <lineage>
        <taxon>Eukaryota</taxon>
        <taxon>Fungi</taxon>
        <taxon>Dikarya</taxon>
        <taxon>Ascomycota</taxon>
        <taxon>Pezizomycotina</taxon>
        <taxon>Dothideomycetes</taxon>
        <taxon>Pleosporomycetidae</taxon>
        <taxon>Pleosporales</taxon>
        <taxon>Sporormiaceae</taxon>
        <taxon>Westerdykella</taxon>
    </lineage>
</organism>
<feature type="compositionally biased region" description="Low complexity" evidence="10">
    <location>
        <begin position="642"/>
        <end position="654"/>
    </location>
</feature>
<feature type="domain" description="Shugoshin N-terminal coiled-coil" evidence="12">
    <location>
        <begin position="21"/>
        <end position="65"/>
    </location>
</feature>
<keyword evidence="4" id="KW-0132">Cell division</keyword>
<feature type="domain" description="Shugoshin C-terminal" evidence="11">
    <location>
        <begin position="419"/>
        <end position="442"/>
    </location>
</feature>
<evidence type="ECO:0000256" key="10">
    <source>
        <dbReference type="SAM" id="MobiDB-lite"/>
    </source>
</evidence>
<evidence type="ECO:0000256" key="6">
    <source>
        <dbReference type="ARBA" id="ARBA00023054"/>
    </source>
</evidence>
<evidence type="ECO:0000256" key="1">
    <source>
        <dbReference type="ARBA" id="ARBA00004584"/>
    </source>
</evidence>
<dbReference type="Pfam" id="PF07557">
    <property type="entry name" value="Shugoshin_C"/>
    <property type="match status" value="1"/>
</dbReference>
<feature type="region of interest" description="Disordered" evidence="10">
    <location>
        <begin position="112"/>
        <end position="132"/>
    </location>
</feature>
<evidence type="ECO:0000256" key="9">
    <source>
        <dbReference type="SAM" id="Coils"/>
    </source>
</evidence>
<keyword evidence="14" id="KW-1185">Reference proteome</keyword>
<feature type="coiled-coil region" evidence="9">
    <location>
        <begin position="29"/>
        <end position="63"/>
    </location>
</feature>
<evidence type="ECO:0008006" key="15">
    <source>
        <dbReference type="Google" id="ProtNLM"/>
    </source>
</evidence>
<feature type="compositionally biased region" description="Low complexity" evidence="10">
    <location>
        <begin position="519"/>
        <end position="549"/>
    </location>
</feature>
<feature type="compositionally biased region" description="Basic and acidic residues" evidence="10">
    <location>
        <begin position="228"/>
        <end position="252"/>
    </location>
</feature>
<dbReference type="AlphaFoldDB" id="A0A6A6JAC4"/>
<proteinExistence type="inferred from homology"/>
<evidence type="ECO:0000256" key="7">
    <source>
        <dbReference type="ARBA" id="ARBA00023306"/>
    </source>
</evidence>
<keyword evidence="8" id="KW-0137">Centromere</keyword>
<feature type="region of interest" description="Disordered" evidence="10">
    <location>
        <begin position="168"/>
        <end position="713"/>
    </location>
</feature>
<comment type="subcellular location">
    <subcellularLocation>
        <location evidence="1">Chromosome</location>
        <location evidence="1">Centromere</location>
    </subcellularLocation>
</comment>
<dbReference type="EMBL" id="ML986512">
    <property type="protein sequence ID" value="KAF2273207.1"/>
    <property type="molecule type" value="Genomic_DNA"/>
</dbReference>
<comment type="similarity">
    <text evidence="2">Belongs to the shugoshin family.</text>
</comment>
<dbReference type="GO" id="GO:0005634">
    <property type="term" value="C:nucleus"/>
    <property type="evidence" value="ECO:0007669"/>
    <property type="project" value="InterPro"/>
</dbReference>
<accession>A0A6A6JAC4</accession>
<dbReference type="RefSeq" id="XP_033650746.1">
    <property type="nucleotide sequence ID" value="XM_033795947.1"/>
</dbReference>
<sequence>MARLNEPPVAPGPSADSVEVVKRRYLRQNRELAKINSQQSIRIRNLENEGSRLLAENLSLREQVLQLQNTLEARSNRPSIEDIGDVKSRLETKLAEFGNLVAELGQLQKANRSPRCKSQAAATRRSPDERQWRSGLGLQAVENAMLPTIMEDKYFPRETMGADELQNMLGEPESQSPDIGPPPISRFDVDEPIPFQPNRSPAAEANEMTEETEPALLVNLEARKKRRESGPKNDPRRLSMFETSPEKADARPARSVRTGSKRKFSVQEDEDQEGQPKEADTFTFNRRNPSDTDAAVASSDGSRAESPVRPALANKPVNTDPVLSPKKHKSSSAKPEKKAPGLKTNRGRLTITRTNAPEIPPIPLPAPTPVAEIQPEPLPPKTPAVVDIFSPHSDKPSTSRPETKDTPPPADLNSNDQTGRPSRRARPQVSYKEPSLNTKMRRPGKELVDAVVATNRRSSVEPTSTVKREPEEHNSGWKRLPSVQGHESEAAEAGSPLREKLGRRDATQQGDTAPDPPRLNSSAASNAISALISATSTARRKTTAVSSAAPETHNVPAPVASKPLTAPDGGARATAEKTDDLAIFDFTDSSPNDPPLSRQRADLAKGLKTGRRHSSVPASSSTEERLSGSKIKRDEITRPSHSRSGSSSGIRSTSANKLPQADSRTGSKDKQPSGPPSGASQPDLQPSDEAISTASLRGERAERAASRRKSMML</sequence>
<dbReference type="GO" id="GO:0000779">
    <property type="term" value="C:condensed chromosome, centromeric region"/>
    <property type="evidence" value="ECO:0007669"/>
    <property type="project" value="UniProtKB-ARBA"/>
</dbReference>
<dbReference type="GO" id="GO:0051301">
    <property type="term" value="P:cell division"/>
    <property type="evidence" value="ECO:0007669"/>
    <property type="project" value="UniProtKB-KW"/>
</dbReference>